<dbReference type="SUPFAM" id="SSF49503">
    <property type="entry name" value="Cupredoxins"/>
    <property type="match status" value="1"/>
</dbReference>
<name>A0ABX9Q6Y8_9BACT</name>
<keyword evidence="2" id="KW-1185">Reference proteome</keyword>
<organism evidence="1 2">
    <name type="scientific">Corallococcus praedator</name>
    <dbReference type="NCBI Taxonomy" id="2316724"/>
    <lineage>
        <taxon>Bacteria</taxon>
        <taxon>Pseudomonadati</taxon>
        <taxon>Myxococcota</taxon>
        <taxon>Myxococcia</taxon>
        <taxon>Myxococcales</taxon>
        <taxon>Cystobacterineae</taxon>
        <taxon>Myxococcaceae</taxon>
        <taxon>Corallococcus</taxon>
    </lineage>
</organism>
<reference evidence="1 2" key="1">
    <citation type="submission" date="2018-09" db="EMBL/GenBank/DDBJ databases">
        <authorList>
            <person name="Livingstone P.G."/>
            <person name="Whitworth D.E."/>
        </authorList>
    </citation>
    <scope>NUCLEOTIDE SEQUENCE [LARGE SCALE GENOMIC DNA]</scope>
    <source>
        <strain evidence="1 2">CA031B</strain>
    </source>
</reference>
<dbReference type="Proteomes" id="UP000278907">
    <property type="component" value="Unassembled WGS sequence"/>
</dbReference>
<evidence type="ECO:0008006" key="3">
    <source>
        <dbReference type="Google" id="ProtNLM"/>
    </source>
</evidence>
<protein>
    <recommendedName>
        <fullName evidence="3">Plastocyanin-like domain-containing protein</fullName>
    </recommendedName>
</protein>
<proteinExistence type="predicted"/>
<evidence type="ECO:0000313" key="1">
    <source>
        <dbReference type="EMBL" id="RKH88023.1"/>
    </source>
</evidence>
<sequence length="247" mass="27081">MKYQVTALQVVIYFNREGDHDHNGLIFALTKNVPILKYIQALGRVGLPPGPETSDTPDTWYAKAKARADVLGITLPSTPEEARQPHPLMRPLVLRARKGDLLQVELRNEIQRRKVGLHLVGGGYDVKEDDGSHVGRSPSSLVRTGGRHVYDWRCENEGVFPIHDGGNYSGGEDGTNVHGLFGALIVEPAGSRWRDPVTGRSSVDARGMHQELDGLYLDVLPPGVPDACAPSTTTLETHAWPVSYYTS</sequence>
<evidence type="ECO:0000313" key="2">
    <source>
        <dbReference type="Proteomes" id="UP000278907"/>
    </source>
</evidence>
<accession>A0ABX9Q6Y8</accession>
<comment type="caution">
    <text evidence="1">The sequence shown here is derived from an EMBL/GenBank/DDBJ whole genome shotgun (WGS) entry which is preliminary data.</text>
</comment>
<feature type="non-terminal residue" evidence="1">
    <location>
        <position position="247"/>
    </location>
</feature>
<dbReference type="EMBL" id="RAWI01000781">
    <property type="protein sequence ID" value="RKH88023.1"/>
    <property type="molecule type" value="Genomic_DNA"/>
</dbReference>
<dbReference type="InterPro" id="IPR008972">
    <property type="entry name" value="Cupredoxin"/>
</dbReference>
<gene>
    <name evidence="1" type="ORF">D7Y13_41735</name>
</gene>
<dbReference type="Gene3D" id="2.60.40.420">
    <property type="entry name" value="Cupredoxins - blue copper proteins"/>
    <property type="match status" value="1"/>
</dbReference>